<reference evidence="1 2" key="1">
    <citation type="journal article" date="2014" name="PLoS Genet.">
        <title>Phylogenetically driven sequencing of extremely halophilic archaea reveals strategies for static and dynamic osmo-response.</title>
        <authorList>
            <person name="Becker E.A."/>
            <person name="Seitzer P.M."/>
            <person name="Tritt A."/>
            <person name="Larsen D."/>
            <person name="Krusor M."/>
            <person name="Yao A.I."/>
            <person name="Wu D."/>
            <person name="Madern D."/>
            <person name="Eisen J.A."/>
            <person name="Darling A.E."/>
            <person name="Facciotti M.T."/>
        </authorList>
    </citation>
    <scope>NUCLEOTIDE SEQUENCE [LARGE SCALE GENOMIC DNA]</scope>
    <source>
        <strain evidence="1 2">JCM 13916</strain>
    </source>
</reference>
<comment type="caution">
    <text evidence="1">The sequence shown here is derived from an EMBL/GenBank/DDBJ whole genome shotgun (WGS) entry which is preliminary data.</text>
</comment>
<dbReference type="AlphaFoldDB" id="M0PRF8"/>
<gene>
    <name evidence="1" type="ORF">C462_00686</name>
</gene>
<name>M0PRF8_9EURY</name>
<dbReference type="Proteomes" id="UP000011528">
    <property type="component" value="Unassembled WGS sequence"/>
</dbReference>
<dbReference type="EMBL" id="AOJJ01000013">
    <property type="protein sequence ID" value="EMA72623.1"/>
    <property type="molecule type" value="Genomic_DNA"/>
</dbReference>
<evidence type="ECO:0000313" key="2">
    <source>
        <dbReference type="Proteomes" id="UP000011528"/>
    </source>
</evidence>
<evidence type="ECO:0000313" key="1">
    <source>
        <dbReference type="EMBL" id="EMA72623.1"/>
    </source>
</evidence>
<dbReference type="PATRIC" id="fig|1230455.3.peg.94"/>
<sequence>MGSQVGPIIFGNPTARKQLLDNGEVYTFRTSDRTTGDTWARASRTGEKLVDVTVEQVASIDDPSPDSLRDEWAFRSGFGTPEQWWDAIKDVHGPPETGYVYHVEMRNVKRDDVAVALFESRTETRTYRVTLDDERTFEVTAVESEYESVDEYESGSGYFSVSVNFDSVPDGDPKPDRYPTDIGEIAVVETDDGWGTPVLHAAVQHVEDDELVRWEYPTLGAVATIQGIDDGE</sequence>
<protein>
    <submittedName>
        <fullName evidence="1">Uncharacterized protein</fullName>
    </submittedName>
</protein>
<proteinExistence type="predicted"/>
<dbReference type="STRING" id="1230455.C462_00686"/>
<dbReference type="RefSeq" id="WP_007992715.1">
    <property type="nucleotide sequence ID" value="NZ_AOJJ01000013.1"/>
</dbReference>
<accession>M0PRF8</accession>
<organism evidence="1 2">
    <name type="scientific">Halorubrum distributum JCM 13916</name>
    <dbReference type="NCBI Taxonomy" id="1230455"/>
    <lineage>
        <taxon>Archaea</taxon>
        <taxon>Methanobacteriati</taxon>
        <taxon>Methanobacteriota</taxon>
        <taxon>Stenosarchaea group</taxon>
        <taxon>Halobacteria</taxon>
        <taxon>Halobacteriales</taxon>
        <taxon>Haloferacaceae</taxon>
        <taxon>Halorubrum</taxon>
        <taxon>Halorubrum distributum group</taxon>
    </lineage>
</organism>